<dbReference type="HOGENOM" id="CLU_046737_1_1_1"/>
<dbReference type="STRING" id="569365.A0A0D2D7B6"/>
<feature type="compositionally biased region" description="Basic and acidic residues" evidence="4">
    <location>
        <begin position="113"/>
        <end position="137"/>
    </location>
</feature>
<evidence type="ECO:0000259" key="5">
    <source>
        <dbReference type="PROSITE" id="PS01031"/>
    </source>
</evidence>
<evidence type="ECO:0000313" key="7">
    <source>
        <dbReference type="Proteomes" id="UP000054466"/>
    </source>
</evidence>
<dbReference type="InterPro" id="IPR008978">
    <property type="entry name" value="HSP20-like_chaperone"/>
</dbReference>
<evidence type="ECO:0000256" key="2">
    <source>
        <dbReference type="PROSITE-ProRule" id="PRU00285"/>
    </source>
</evidence>
<dbReference type="RefSeq" id="XP_016251825.1">
    <property type="nucleotide sequence ID" value="XM_016389923.1"/>
</dbReference>
<organism evidence="6 7">
    <name type="scientific">Cladophialophora immunda</name>
    <dbReference type="NCBI Taxonomy" id="569365"/>
    <lineage>
        <taxon>Eukaryota</taxon>
        <taxon>Fungi</taxon>
        <taxon>Dikarya</taxon>
        <taxon>Ascomycota</taxon>
        <taxon>Pezizomycotina</taxon>
        <taxon>Eurotiomycetes</taxon>
        <taxon>Chaetothyriomycetidae</taxon>
        <taxon>Chaetothyriales</taxon>
        <taxon>Herpotrichiellaceae</taxon>
        <taxon>Cladophialophora</taxon>
    </lineage>
</organism>
<dbReference type="SUPFAM" id="SSF49764">
    <property type="entry name" value="HSP20-like chaperones"/>
    <property type="match status" value="1"/>
</dbReference>
<feature type="domain" description="SHSP" evidence="5">
    <location>
        <begin position="67"/>
        <end position="216"/>
    </location>
</feature>
<dbReference type="PANTHER" id="PTHR11527">
    <property type="entry name" value="HEAT-SHOCK PROTEIN 20 FAMILY MEMBER"/>
    <property type="match status" value="1"/>
</dbReference>
<keyword evidence="1" id="KW-0346">Stress response</keyword>
<accession>A0A0D2D7B6</accession>
<evidence type="ECO:0000256" key="4">
    <source>
        <dbReference type="SAM" id="MobiDB-lite"/>
    </source>
</evidence>
<sequence>MSNTLRKFPHRVTPAIFGISKPKRTQTRNMALFPRIPSSFGPYRSDMGPFFNLFNDTFSELQKLSDNASRTFAPKFDVKEAKDSYILEGELPGIDQKDVVIEFADEQTLTVKGKTETFREEGTKPSEANGEGKKEEAASGSKEVATTGSKEVAKAEPQHTYWVSERSVGEFARSFSFPNPVDHEKVKASMKNGILSIVVPKLTKQKTAKRIEISQE</sequence>
<dbReference type="GeneID" id="27342431"/>
<protein>
    <recommendedName>
        <fullName evidence="5">SHSP domain-containing protein</fullName>
    </recommendedName>
</protein>
<name>A0A0D2D7B6_9EURO</name>
<dbReference type="CDD" id="cd06464">
    <property type="entry name" value="ACD_sHsps-like"/>
    <property type="match status" value="1"/>
</dbReference>
<dbReference type="InterPro" id="IPR002068">
    <property type="entry name" value="A-crystallin/Hsp20_dom"/>
</dbReference>
<dbReference type="AlphaFoldDB" id="A0A0D2D7B6"/>
<evidence type="ECO:0000256" key="3">
    <source>
        <dbReference type="RuleBase" id="RU003616"/>
    </source>
</evidence>
<dbReference type="VEuPathDB" id="FungiDB:PV07_03237"/>
<gene>
    <name evidence="6" type="ORF">PV07_03237</name>
</gene>
<proteinExistence type="inferred from homology"/>
<dbReference type="EMBL" id="KN847041">
    <property type="protein sequence ID" value="KIW31609.1"/>
    <property type="molecule type" value="Genomic_DNA"/>
</dbReference>
<dbReference type="Gene3D" id="2.60.40.790">
    <property type="match status" value="1"/>
</dbReference>
<feature type="region of interest" description="Disordered" evidence="4">
    <location>
        <begin position="113"/>
        <end position="156"/>
    </location>
</feature>
<dbReference type="OrthoDB" id="1431247at2759"/>
<dbReference type="Pfam" id="PF00011">
    <property type="entry name" value="HSP20"/>
    <property type="match status" value="1"/>
</dbReference>
<evidence type="ECO:0000313" key="6">
    <source>
        <dbReference type="EMBL" id="KIW31609.1"/>
    </source>
</evidence>
<dbReference type="Proteomes" id="UP000054466">
    <property type="component" value="Unassembled WGS sequence"/>
</dbReference>
<dbReference type="PROSITE" id="PS01031">
    <property type="entry name" value="SHSP"/>
    <property type="match status" value="1"/>
</dbReference>
<comment type="similarity">
    <text evidence="2 3">Belongs to the small heat shock protein (HSP20) family.</text>
</comment>
<evidence type="ECO:0000256" key="1">
    <source>
        <dbReference type="ARBA" id="ARBA00023016"/>
    </source>
</evidence>
<dbReference type="InterPro" id="IPR031107">
    <property type="entry name" value="Small_HSP"/>
</dbReference>
<keyword evidence="7" id="KW-1185">Reference proteome</keyword>
<reference evidence="6 7" key="1">
    <citation type="submission" date="2015-01" db="EMBL/GenBank/DDBJ databases">
        <title>The Genome Sequence of Cladophialophora immunda CBS83496.</title>
        <authorList>
            <consortium name="The Broad Institute Genomics Platform"/>
            <person name="Cuomo C."/>
            <person name="de Hoog S."/>
            <person name="Gorbushina A."/>
            <person name="Stielow B."/>
            <person name="Teixiera M."/>
            <person name="Abouelleil A."/>
            <person name="Chapman S.B."/>
            <person name="Priest M."/>
            <person name="Young S.K."/>
            <person name="Wortman J."/>
            <person name="Nusbaum C."/>
            <person name="Birren B."/>
        </authorList>
    </citation>
    <scope>NUCLEOTIDE SEQUENCE [LARGE SCALE GENOMIC DNA]</scope>
    <source>
        <strain evidence="6 7">CBS 83496</strain>
    </source>
</reference>